<dbReference type="InterPro" id="IPR031127">
    <property type="entry name" value="E3_UB_ligase_RBR"/>
</dbReference>
<name>A0A9Q0GM23_9MAGN</name>
<comment type="caution">
    <text evidence="11">The sequence shown here is derived from an EMBL/GenBank/DDBJ whole genome shotgun (WGS) entry which is preliminary data.</text>
</comment>
<sequence>MTHINKFKNIERCVHPFCRDCIAKYIEAKVEERVVEVPCPSLNCEKLLDPLSCSQIIPAGLFEKWCDLLCESVVLRCKSAYCPFVNCSVLILNECGGNITRSKCPNCKKLLCFQCKLPWHAGFGCDETGEMRNENDILFGKLVERNKWKICPGCKYRVERNEGCQNIKCRLEIIRGSLRCAISITGLTFPDGDADLETGDDLALADVNKGLSVDIVDLLGLDIEVALAIQDD</sequence>
<keyword evidence="6" id="KW-0677">Repeat</keyword>
<evidence type="ECO:0000256" key="5">
    <source>
        <dbReference type="ARBA" id="ARBA00022723"/>
    </source>
</evidence>
<dbReference type="Gene3D" id="3.30.40.10">
    <property type="entry name" value="Zinc/RING finger domain, C3HC4 (zinc finger)"/>
    <property type="match status" value="1"/>
</dbReference>
<dbReference type="OrthoDB" id="10009520at2759"/>
<evidence type="ECO:0000256" key="7">
    <source>
        <dbReference type="ARBA" id="ARBA00022771"/>
    </source>
</evidence>
<accession>A0A9Q0GM23</accession>
<comment type="cofactor">
    <cofactor evidence="2">
        <name>Zn(2+)</name>
        <dbReference type="ChEBI" id="CHEBI:29105"/>
    </cofactor>
</comment>
<dbReference type="Gene3D" id="1.20.120.1750">
    <property type="match status" value="1"/>
</dbReference>
<evidence type="ECO:0000256" key="9">
    <source>
        <dbReference type="ARBA" id="ARBA00022833"/>
    </source>
</evidence>
<comment type="catalytic activity">
    <reaction evidence="1">
        <text>[E2 ubiquitin-conjugating enzyme]-S-ubiquitinyl-L-cysteine + [acceptor protein]-L-lysine = [E2 ubiquitin-conjugating enzyme]-L-cysteine + [acceptor protein]-N(6)-ubiquitinyl-L-lysine.</text>
        <dbReference type="EC" id="2.3.2.31"/>
    </reaction>
</comment>
<keyword evidence="8" id="KW-0833">Ubl conjugation pathway</keyword>
<proteinExistence type="predicted"/>
<dbReference type="PROSITE" id="PS00518">
    <property type="entry name" value="ZF_RING_1"/>
    <property type="match status" value="1"/>
</dbReference>
<keyword evidence="7" id="KW-0863">Zinc-finger</keyword>
<feature type="domain" description="RING-type" evidence="10">
    <location>
        <begin position="1"/>
        <end position="199"/>
    </location>
</feature>
<gene>
    <name evidence="11" type="ORF">NE237_000083</name>
</gene>
<evidence type="ECO:0000256" key="4">
    <source>
        <dbReference type="ARBA" id="ARBA00022679"/>
    </source>
</evidence>
<dbReference type="GO" id="GO:0016567">
    <property type="term" value="P:protein ubiquitination"/>
    <property type="evidence" value="ECO:0007669"/>
    <property type="project" value="InterPro"/>
</dbReference>
<reference evidence="11" key="1">
    <citation type="journal article" date="2023" name="Plant J.">
        <title>The genome of the king protea, Protea cynaroides.</title>
        <authorList>
            <person name="Chang J."/>
            <person name="Duong T.A."/>
            <person name="Schoeman C."/>
            <person name="Ma X."/>
            <person name="Roodt D."/>
            <person name="Barker N."/>
            <person name="Li Z."/>
            <person name="Van de Peer Y."/>
            <person name="Mizrachi E."/>
        </authorList>
    </citation>
    <scope>NUCLEOTIDE SEQUENCE</scope>
    <source>
        <tissue evidence="11">Young leaves</tissue>
    </source>
</reference>
<evidence type="ECO:0000256" key="3">
    <source>
        <dbReference type="ARBA" id="ARBA00012251"/>
    </source>
</evidence>
<protein>
    <recommendedName>
        <fullName evidence="3">RBR-type E3 ubiquitin transferase</fullName>
        <ecNumber evidence="3">2.3.2.31</ecNumber>
    </recommendedName>
</protein>
<dbReference type="InterPro" id="IPR017907">
    <property type="entry name" value="Znf_RING_CS"/>
</dbReference>
<dbReference type="PROSITE" id="PS51873">
    <property type="entry name" value="TRIAD"/>
    <property type="match status" value="1"/>
</dbReference>
<evidence type="ECO:0000256" key="1">
    <source>
        <dbReference type="ARBA" id="ARBA00001798"/>
    </source>
</evidence>
<dbReference type="SMART" id="SM00647">
    <property type="entry name" value="IBR"/>
    <property type="match status" value="1"/>
</dbReference>
<keyword evidence="12" id="KW-1185">Reference proteome</keyword>
<evidence type="ECO:0000259" key="10">
    <source>
        <dbReference type="PROSITE" id="PS51873"/>
    </source>
</evidence>
<evidence type="ECO:0000313" key="12">
    <source>
        <dbReference type="Proteomes" id="UP001141806"/>
    </source>
</evidence>
<evidence type="ECO:0000256" key="6">
    <source>
        <dbReference type="ARBA" id="ARBA00022737"/>
    </source>
</evidence>
<organism evidence="11 12">
    <name type="scientific">Protea cynaroides</name>
    <dbReference type="NCBI Taxonomy" id="273540"/>
    <lineage>
        <taxon>Eukaryota</taxon>
        <taxon>Viridiplantae</taxon>
        <taxon>Streptophyta</taxon>
        <taxon>Embryophyta</taxon>
        <taxon>Tracheophyta</taxon>
        <taxon>Spermatophyta</taxon>
        <taxon>Magnoliopsida</taxon>
        <taxon>Proteales</taxon>
        <taxon>Proteaceae</taxon>
        <taxon>Protea</taxon>
    </lineage>
</organism>
<dbReference type="PANTHER" id="PTHR11685">
    <property type="entry name" value="RBR FAMILY RING FINGER AND IBR DOMAIN-CONTAINING"/>
    <property type="match status" value="1"/>
</dbReference>
<evidence type="ECO:0000256" key="8">
    <source>
        <dbReference type="ARBA" id="ARBA00022786"/>
    </source>
</evidence>
<dbReference type="InterPro" id="IPR013083">
    <property type="entry name" value="Znf_RING/FYVE/PHD"/>
</dbReference>
<dbReference type="AlphaFoldDB" id="A0A9Q0GM23"/>
<dbReference type="Proteomes" id="UP001141806">
    <property type="component" value="Unassembled WGS sequence"/>
</dbReference>
<dbReference type="GO" id="GO:0061630">
    <property type="term" value="F:ubiquitin protein ligase activity"/>
    <property type="evidence" value="ECO:0007669"/>
    <property type="project" value="UniProtKB-EC"/>
</dbReference>
<dbReference type="InterPro" id="IPR044066">
    <property type="entry name" value="TRIAD_supradom"/>
</dbReference>
<keyword evidence="5" id="KW-0479">Metal-binding</keyword>
<evidence type="ECO:0000256" key="2">
    <source>
        <dbReference type="ARBA" id="ARBA00001947"/>
    </source>
</evidence>
<dbReference type="Pfam" id="PF01485">
    <property type="entry name" value="IBR"/>
    <property type="match status" value="1"/>
</dbReference>
<dbReference type="GO" id="GO:0008270">
    <property type="term" value="F:zinc ion binding"/>
    <property type="evidence" value="ECO:0007669"/>
    <property type="project" value="UniProtKB-KW"/>
</dbReference>
<dbReference type="SUPFAM" id="SSF57850">
    <property type="entry name" value="RING/U-box"/>
    <property type="match status" value="3"/>
</dbReference>
<evidence type="ECO:0000313" key="11">
    <source>
        <dbReference type="EMBL" id="KAJ4942648.1"/>
    </source>
</evidence>
<dbReference type="EC" id="2.3.2.31" evidence="3"/>
<keyword evidence="9" id="KW-0862">Zinc</keyword>
<keyword evidence="4" id="KW-0808">Transferase</keyword>
<dbReference type="InterPro" id="IPR002867">
    <property type="entry name" value="IBR_dom"/>
</dbReference>
<dbReference type="EMBL" id="JAMYWD010001576">
    <property type="protein sequence ID" value="KAJ4942648.1"/>
    <property type="molecule type" value="Genomic_DNA"/>
</dbReference>